<comment type="caution">
    <text evidence="2">The sequence shown here is derived from an EMBL/GenBank/DDBJ whole genome shotgun (WGS) entry which is preliminary data.</text>
</comment>
<keyword evidence="1" id="KW-1133">Transmembrane helix</keyword>
<dbReference type="GO" id="GO:0080188">
    <property type="term" value="P:gene silencing by siRNA-directed DNA methylation"/>
    <property type="evidence" value="ECO:0007669"/>
    <property type="project" value="InterPro"/>
</dbReference>
<evidence type="ECO:0000313" key="3">
    <source>
        <dbReference type="Proteomes" id="UP001280121"/>
    </source>
</evidence>
<gene>
    <name evidence="2" type="ORF">Ddye_024804</name>
</gene>
<dbReference type="InterPro" id="IPR045177">
    <property type="entry name" value="FDM1-5/IDN2"/>
</dbReference>
<accession>A0AAD9TW43</accession>
<keyword evidence="3" id="KW-1185">Reference proteome</keyword>
<reference evidence="2" key="1">
    <citation type="journal article" date="2023" name="Plant J.">
        <title>Genome sequences and population genomics provide insights into the demographic history, inbreeding, and mutation load of two 'living fossil' tree species of Dipteronia.</title>
        <authorList>
            <person name="Feng Y."/>
            <person name="Comes H.P."/>
            <person name="Chen J."/>
            <person name="Zhu S."/>
            <person name="Lu R."/>
            <person name="Zhang X."/>
            <person name="Li P."/>
            <person name="Qiu J."/>
            <person name="Olsen K.M."/>
            <person name="Qiu Y."/>
        </authorList>
    </citation>
    <scope>NUCLEOTIDE SEQUENCE</scope>
    <source>
        <strain evidence="2">KIB01</strain>
    </source>
</reference>
<dbReference type="AlphaFoldDB" id="A0AAD9TW43"/>
<evidence type="ECO:0000313" key="2">
    <source>
        <dbReference type="EMBL" id="KAK2643041.1"/>
    </source>
</evidence>
<dbReference type="InterPro" id="IPR038588">
    <property type="entry name" value="XS_domain_sf"/>
</dbReference>
<keyword evidence="1" id="KW-0472">Membrane</keyword>
<keyword evidence="1" id="KW-0812">Transmembrane</keyword>
<protein>
    <submittedName>
        <fullName evidence="2">Uncharacterized protein</fullName>
    </submittedName>
</protein>
<name>A0AAD9TW43_9ROSI</name>
<evidence type="ECO:0000256" key="1">
    <source>
        <dbReference type="SAM" id="Phobius"/>
    </source>
</evidence>
<feature type="transmembrane region" description="Helical" evidence="1">
    <location>
        <begin position="24"/>
        <end position="42"/>
    </location>
</feature>
<dbReference type="EMBL" id="JANJYI010000007">
    <property type="protein sequence ID" value="KAK2643041.1"/>
    <property type="molecule type" value="Genomic_DNA"/>
</dbReference>
<dbReference type="PANTHER" id="PTHR21596:SF23">
    <property type="entry name" value="FACTOR OF DNA METHYLATION 4"/>
    <property type="match status" value="1"/>
</dbReference>
<dbReference type="PANTHER" id="PTHR21596">
    <property type="entry name" value="RIBONUCLEASE P SUBUNIT P38"/>
    <property type="match status" value="1"/>
</dbReference>
<dbReference type="Gene3D" id="3.30.70.2890">
    <property type="entry name" value="XS domain"/>
    <property type="match status" value="1"/>
</dbReference>
<sequence length="362" mass="41075">MAGGFDIVIDNKGAAKQYPGKLTWYVRATCIVAALGGLIFGYDLGISGDLKTVSGKEAEDQRETLKLVTKLANTLETKKAQHKENKTKFNETSTSVDFRVFCVFSATKLLALMSLLCLFVEKVKILVYFVVSVVVLLLAEVFSATKLGALMSLLCLFVEKVKIVGFGMPHSSEEADIIESDLEESRSRSRREKAQPLALENYVNRSLVVKERPEPATKPISKPASKSDYREVYDHRNRYLVVKDRPEPATKPTSKSDYREVCDRENRYLVVKDRPEPATKPTSRPASKSHYIEDYYAEKIQGDKPYGWVARDDDYKAKSLGSHFQKIGDLKTVSEKEVEDQRKIRYLRDQKCSPQRDDEDMF</sequence>
<feature type="transmembrane region" description="Helical" evidence="1">
    <location>
        <begin position="98"/>
        <end position="118"/>
    </location>
</feature>
<proteinExistence type="predicted"/>
<organism evidence="2 3">
    <name type="scientific">Dipteronia dyeriana</name>
    <dbReference type="NCBI Taxonomy" id="168575"/>
    <lineage>
        <taxon>Eukaryota</taxon>
        <taxon>Viridiplantae</taxon>
        <taxon>Streptophyta</taxon>
        <taxon>Embryophyta</taxon>
        <taxon>Tracheophyta</taxon>
        <taxon>Spermatophyta</taxon>
        <taxon>Magnoliopsida</taxon>
        <taxon>eudicotyledons</taxon>
        <taxon>Gunneridae</taxon>
        <taxon>Pentapetalae</taxon>
        <taxon>rosids</taxon>
        <taxon>malvids</taxon>
        <taxon>Sapindales</taxon>
        <taxon>Sapindaceae</taxon>
        <taxon>Hippocastanoideae</taxon>
        <taxon>Acereae</taxon>
        <taxon>Dipteronia</taxon>
    </lineage>
</organism>
<feature type="transmembrane region" description="Helical" evidence="1">
    <location>
        <begin position="125"/>
        <end position="145"/>
    </location>
</feature>
<dbReference type="Proteomes" id="UP001280121">
    <property type="component" value="Unassembled WGS sequence"/>
</dbReference>